<dbReference type="EMBL" id="LXEW01000047">
    <property type="protein sequence ID" value="OAT48326.1"/>
    <property type="molecule type" value="Genomic_DNA"/>
</dbReference>
<dbReference type="Gene3D" id="3.40.50.720">
    <property type="entry name" value="NAD(P)-binding Rossmann-like Domain"/>
    <property type="match status" value="1"/>
</dbReference>
<proteinExistence type="predicted"/>
<accession>A0A1B7JK80</accession>
<gene>
    <name evidence="1" type="ORF">M998_3271</name>
</gene>
<dbReference type="AlphaFoldDB" id="A0A1B7JK80"/>
<reference evidence="1 2" key="1">
    <citation type="submission" date="2016-04" db="EMBL/GenBank/DDBJ databases">
        <title>ATOL: Assembling a taxonomically balanced genome-scale reconstruction of the evolutionary history of the Enterobacteriaceae.</title>
        <authorList>
            <person name="Plunkett G.III."/>
            <person name="Neeno-Eckwall E.C."/>
            <person name="Glasner J.D."/>
            <person name="Perna N.T."/>
        </authorList>
    </citation>
    <scope>NUCLEOTIDE SEQUENCE [LARGE SCALE GENOMIC DNA]</scope>
    <source>
        <strain evidence="1 2">ATCC 35613</strain>
    </source>
</reference>
<evidence type="ECO:0008006" key="3">
    <source>
        <dbReference type="Google" id="ProtNLM"/>
    </source>
</evidence>
<evidence type="ECO:0000313" key="1">
    <source>
        <dbReference type="EMBL" id="OAT48326.1"/>
    </source>
</evidence>
<dbReference type="PATRIC" id="fig|1354272.4.peg.3340"/>
<evidence type="ECO:0000313" key="2">
    <source>
        <dbReference type="Proteomes" id="UP000078224"/>
    </source>
</evidence>
<dbReference type="SUPFAM" id="SSF51735">
    <property type="entry name" value="NAD(P)-binding Rossmann-fold domains"/>
    <property type="match status" value="1"/>
</dbReference>
<name>A0A1B7JK80_9GAMM</name>
<dbReference type="RefSeq" id="WP_232007539.1">
    <property type="nucleotide sequence ID" value="NZ_LXEW01000047.1"/>
</dbReference>
<dbReference type="InterPro" id="IPR036291">
    <property type="entry name" value="NAD(P)-bd_dom_sf"/>
</dbReference>
<sequence>MINTHFLYLIGHLRLLEEQHSIVSLNRAGIGLIGSPIYNQRYMQAIDYSSHHCELKSVCDIDSPIPSASYFMCQKRKIENLINNEDISSVIITSVCSDDLLKYAVYSAVDAGKNVLLNNIPNYSEEELADLFKLAKYNEVNISYTPTLSFENQFKDLSDILFSENGPDTGLLRLTAHRTIEKEDRIPFNTLRAAIAEKVSLLLTIQPDFSLNTASIQYSHPFSKREDADILIINLRNKNGLLISFELFFNTGNISDKLSLKQRNHHFQLESHLIIEQTSPVLSEEDPVIKQLDQFILQLHSENKLAKTSHFMDTNRITEGLLEQLKTESFI</sequence>
<keyword evidence="2" id="KW-1185">Reference proteome</keyword>
<comment type="caution">
    <text evidence="1">The sequence shown here is derived from an EMBL/GenBank/DDBJ whole genome shotgun (WGS) entry which is preliminary data.</text>
</comment>
<dbReference type="Proteomes" id="UP000078224">
    <property type="component" value="Unassembled WGS sequence"/>
</dbReference>
<organism evidence="1 2">
    <name type="scientific">Providencia heimbachae ATCC 35613</name>
    <dbReference type="NCBI Taxonomy" id="1354272"/>
    <lineage>
        <taxon>Bacteria</taxon>
        <taxon>Pseudomonadati</taxon>
        <taxon>Pseudomonadota</taxon>
        <taxon>Gammaproteobacteria</taxon>
        <taxon>Enterobacterales</taxon>
        <taxon>Morganellaceae</taxon>
        <taxon>Providencia</taxon>
    </lineage>
</organism>
<protein>
    <recommendedName>
        <fullName evidence="3">Gfo/Idh/MocA-like oxidoreductase N-terminal domain-containing protein</fullName>
    </recommendedName>
</protein>